<dbReference type="Pfam" id="PF00266">
    <property type="entry name" value="Aminotran_5"/>
    <property type="match status" value="1"/>
</dbReference>
<evidence type="ECO:0000256" key="5">
    <source>
        <dbReference type="ARBA" id="ARBA00022723"/>
    </source>
</evidence>
<dbReference type="PANTHER" id="PTHR11601:SF34">
    <property type="entry name" value="CYSTEINE DESULFURASE"/>
    <property type="match status" value="1"/>
</dbReference>
<dbReference type="Gene3D" id="3.40.640.10">
    <property type="entry name" value="Type I PLP-dependent aspartate aminotransferase-like (Major domain)"/>
    <property type="match status" value="1"/>
</dbReference>
<keyword evidence="5" id="KW-0479">Metal-binding</keyword>
<sequence>MQKYYFDHAATTPMHPDVAAAMLEVMSGPASNPSSMHAFGRAAKQKVNQARDLIAAALGCKPSELIFTSGGTESDNAAIIGAAAAMKKKGKTHIITASSEHHAVLHTCEALAEAGYEVTYLPVDETGRVSIVDVAAAIKPETGLITIMHGNNEVGTLQPIEEIGELAHAHGALFHVDAVQSFGTALYRLSELPVDLMSFSAHKINGPQGVGALYLANGTPFEPIAHGGSQERKRRAGTENVAGIAGFAKAVDICVNNREHKQLFLDKLRTEWVDKLKAALSGTVEIAINGNAEHRLPNIVNISFIGIDTETMLMNLDMEGIAAASGSACTSGSLERSHVLKAMNLPEERLNSAVRFSFGLGNTVEELEDAARAIATIVERIRTNQ</sequence>
<keyword evidence="7" id="KW-0408">Iron</keyword>
<dbReference type="EC" id="2.8.1.7" evidence="3"/>
<dbReference type="InterPro" id="IPR000192">
    <property type="entry name" value="Aminotrans_V_dom"/>
</dbReference>
<keyword evidence="4" id="KW-0808">Transferase</keyword>
<evidence type="ECO:0000256" key="8">
    <source>
        <dbReference type="ARBA" id="ARBA00023014"/>
    </source>
</evidence>
<gene>
    <name evidence="12" type="ORF">MU1_38160</name>
</gene>
<evidence type="ECO:0000313" key="12">
    <source>
        <dbReference type="EMBL" id="GLX69471.1"/>
    </source>
</evidence>
<name>A0ABQ6GIN6_9BACL</name>
<evidence type="ECO:0000256" key="9">
    <source>
        <dbReference type="ARBA" id="ARBA00050776"/>
    </source>
</evidence>
<evidence type="ECO:0000256" key="1">
    <source>
        <dbReference type="ARBA" id="ARBA00001933"/>
    </source>
</evidence>
<evidence type="ECO:0000256" key="7">
    <source>
        <dbReference type="ARBA" id="ARBA00023004"/>
    </source>
</evidence>
<dbReference type="InterPro" id="IPR015421">
    <property type="entry name" value="PyrdxlP-dep_Trfase_major"/>
</dbReference>
<organism evidence="12 13">
    <name type="scientific">Paenibacillus glycanilyticus</name>
    <dbReference type="NCBI Taxonomy" id="126569"/>
    <lineage>
        <taxon>Bacteria</taxon>
        <taxon>Bacillati</taxon>
        <taxon>Bacillota</taxon>
        <taxon>Bacilli</taxon>
        <taxon>Bacillales</taxon>
        <taxon>Paenibacillaceae</taxon>
        <taxon>Paenibacillus</taxon>
    </lineage>
</organism>
<evidence type="ECO:0000256" key="4">
    <source>
        <dbReference type="ARBA" id="ARBA00022679"/>
    </source>
</evidence>
<keyword evidence="13" id="KW-1185">Reference proteome</keyword>
<dbReference type="PANTHER" id="PTHR11601">
    <property type="entry name" value="CYSTEINE DESULFURYLASE FAMILY MEMBER"/>
    <property type="match status" value="1"/>
</dbReference>
<dbReference type="Gene3D" id="1.10.260.50">
    <property type="match status" value="1"/>
</dbReference>
<dbReference type="InterPro" id="IPR015422">
    <property type="entry name" value="PyrdxlP-dep_Trfase_small"/>
</dbReference>
<reference evidence="12 13" key="1">
    <citation type="submission" date="2023-03" db="EMBL/GenBank/DDBJ databases">
        <title>Draft genome sequence of the bacteria which degrade cell wall of Tricholomamatutake.</title>
        <authorList>
            <person name="Konishi Y."/>
            <person name="Fukuta Y."/>
            <person name="Shirasaka N."/>
        </authorList>
    </citation>
    <scope>NUCLEOTIDE SEQUENCE [LARGE SCALE GENOMIC DNA]</scope>
    <source>
        <strain evidence="13">mu1</strain>
    </source>
</reference>
<evidence type="ECO:0000256" key="10">
    <source>
        <dbReference type="RuleBase" id="RU004504"/>
    </source>
</evidence>
<evidence type="ECO:0000259" key="11">
    <source>
        <dbReference type="Pfam" id="PF00266"/>
    </source>
</evidence>
<evidence type="ECO:0000313" key="13">
    <source>
        <dbReference type="Proteomes" id="UP001157114"/>
    </source>
</evidence>
<proteinExistence type="inferred from homology"/>
<dbReference type="InterPro" id="IPR016454">
    <property type="entry name" value="Cysteine_dSase"/>
</dbReference>
<evidence type="ECO:0000256" key="2">
    <source>
        <dbReference type="ARBA" id="ARBA00006490"/>
    </source>
</evidence>
<dbReference type="Proteomes" id="UP001157114">
    <property type="component" value="Unassembled WGS sequence"/>
</dbReference>
<dbReference type="EMBL" id="BSSQ01000015">
    <property type="protein sequence ID" value="GLX69471.1"/>
    <property type="molecule type" value="Genomic_DNA"/>
</dbReference>
<dbReference type="InterPro" id="IPR015424">
    <property type="entry name" value="PyrdxlP-dep_Trfase"/>
</dbReference>
<dbReference type="Gene3D" id="3.90.1150.10">
    <property type="entry name" value="Aspartate Aminotransferase, domain 1"/>
    <property type="match status" value="1"/>
</dbReference>
<protein>
    <recommendedName>
        <fullName evidence="3">cysteine desulfurase</fullName>
        <ecNumber evidence="3">2.8.1.7</ecNumber>
    </recommendedName>
</protein>
<evidence type="ECO:0000256" key="6">
    <source>
        <dbReference type="ARBA" id="ARBA00022898"/>
    </source>
</evidence>
<evidence type="ECO:0000256" key="3">
    <source>
        <dbReference type="ARBA" id="ARBA00012239"/>
    </source>
</evidence>
<keyword evidence="6" id="KW-0663">Pyridoxal phosphate</keyword>
<feature type="domain" description="Aminotransferase class V" evidence="11">
    <location>
        <begin position="5"/>
        <end position="368"/>
    </location>
</feature>
<dbReference type="PIRSF" id="PIRSF005572">
    <property type="entry name" value="NifS"/>
    <property type="match status" value="1"/>
</dbReference>
<dbReference type="InterPro" id="IPR020578">
    <property type="entry name" value="Aminotrans_V_PyrdxlP_BS"/>
</dbReference>
<dbReference type="PROSITE" id="PS00595">
    <property type="entry name" value="AA_TRANSFER_CLASS_5"/>
    <property type="match status" value="1"/>
</dbReference>
<dbReference type="SUPFAM" id="SSF53383">
    <property type="entry name" value="PLP-dependent transferases"/>
    <property type="match status" value="1"/>
</dbReference>
<comment type="cofactor">
    <cofactor evidence="1 10">
        <name>pyridoxal 5'-phosphate</name>
        <dbReference type="ChEBI" id="CHEBI:597326"/>
    </cofactor>
</comment>
<keyword evidence="8" id="KW-0411">Iron-sulfur</keyword>
<comment type="caution">
    <text evidence="12">The sequence shown here is derived from an EMBL/GenBank/DDBJ whole genome shotgun (WGS) entry which is preliminary data.</text>
</comment>
<accession>A0ABQ6GIN6</accession>
<comment type="catalytic activity">
    <reaction evidence="9">
        <text>(sulfur carrier)-H + L-cysteine = (sulfur carrier)-SH + L-alanine</text>
        <dbReference type="Rhea" id="RHEA:43892"/>
        <dbReference type="Rhea" id="RHEA-COMP:14737"/>
        <dbReference type="Rhea" id="RHEA-COMP:14739"/>
        <dbReference type="ChEBI" id="CHEBI:29917"/>
        <dbReference type="ChEBI" id="CHEBI:35235"/>
        <dbReference type="ChEBI" id="CHEBI:57972"/>
        <dbReference type="ChEBI" id="CHEBI:64428"/>
        <dbReference type="EC" id="2.8.1.7"/>
    </reaction>
</comment>
<comment type="similarity">
    <text evidence="2">Belongs to the class-V pyridoxal-phosphate-dependent aminotransferase family. NifS/IscS subfamily.</text>
</comment>
<dbReference type="RefSeq" id="WP_284240251.1">
    <property type="nucleotide sequence ID" value="NZ_BSSQ01000015.1"/>
</dbReference>